<dbReference type="Proteomes" id="UP000799779">
    <property type="component" value="Unassembled WGS sequence"/>
</dbReference>
<dbReference type="InterPro" id="IPR020843">
    <property type="entry name" value="ER"/>
</dbReference>
<dbReference type="InterPro" id="IPR011032">
    <property type="entry name" value="GroES-like_sf"/>
</dbReference>
<dbReference type="CDD" id="cd05289">
    <property type="entry name" value="MDR_like_2"/>
    <property type="match status" value="1"/>
</dbReference>
<feature type="domain" description="Enoyl reductase (ER)" evidence="1">
    <location>
        <begin position="16"/>
        <end position="334"/>
    </location>
</feature>
<accession>A0A6A5W6P4</accession>
<dbReference type="PANTHER" id="PTHR11695">
    <property type="entry name" value="ALCOHOL DEHYDROGENASE RELATED"/>
    <property type="match status" value="1"/>
</dbReference>
<sequence length="338" mass="35702">MVATLPTHQKAIYLNTQTNKLSFTTQAPLPSIPEEHILQVHSTAITNGELTWAPFCNWPTEHVPGYDVSGTILTAVAGSKFAPGDIVYGRVAAGREGTAREYATILPSETALVPARLKGSKRGMQEAASIPMSAHTAWQALFTQGELCTPPSVDTTTGAVIGGQAKGKRVLVLGAAGSVGMMAVQFGRLAGAWVAGTASPGNKGLVGELGADEVIDYTATTVSKWIAGEEERKFDLVFDCVGGRSMLDGWSAVRSDGIYVSVVPGFAEPEGGKPEGVRSKWFVMEASGEELEGIGRFVEKGLVRGCVDSVWRLEEFEDAFAKTKGGHARGKVVFGVAE</sequence>
<dbReference type="InterPro" id="IPR036291">
    <property type="entry name" value="NAD(P)-bd_dom_sf"/>
</dbReference>
<evidence type="ECO:0000313" key="2">
    <source>
        <dbReference type="EMBL" id="KAF1996758.1"/>
    </source>
</evidence>
<gene>
    <name evidence="2" type="ORF">P154DRAFT_306139</name>
</gene>
<reference evidence="2" key="1">
    <citation type="journal article" date="2020" name="Stud. Mycol.">
        <title>101 Dothideomycetes genomes: a test case for predicting lifestyles and emergence of pathogens.</title>
        <authorList>
            <person name="Haridas S."/>
            <person name="Albert R."/>
            <person name="Binder M."/>
            <person name="Bloem J."/>
            <person name="Labutti K."/>
            <person name="Salamov A."/>
            <person name="Andreopoulos B."/>
            <person name="Baker S."/>
            <person name="Barry K."/>
            <person name="Bills G."/>
            <person name="Bluhm B."/>
            <person name="Cannon C."/>
            <person name="Castanera R."/>
            <person name="Culley D."/>
            <person name="Daum C."/>
            <person name="Ezra D."/>
            <person name="Gonzalez J."/>
            <person name="Henrissat B."/>
            <person name="Kuo A."/>
            <person name="Liang C."/>
            <person name="Lipzen A."/>
            <person name="Lutzoni F."/>
            <person name="Magnuson J."/>
            <person name="Mondo S."/>
            <person name="Nolan M."/>
            <person name="Ohm R."/>
            <person name="Pangilinan J."/>
            <person name="Park H.-J."/>
            <person name="Ramirez L."/>
            <person name="Alfaro M."/>
            <person name="Sun H."/>
            <person name="Tritt A."/>
            <person name="Yoshinaga Y."/>
            <person name="Zwiers L.-H."/>
            <person name="Turgeon B."/>
            <person name="Goodwin S."/>
            <person name="Spatafora J."/>
            <person name="Crous P."/>
            <person name="Grigoriev I."/>
        </authorList>
    </citation>
    <scope>NUCLEOTIDE SEQUENCE</scope>
    <source>
        <strain evidence="2">CBS 123094</strain>
    </source>
</reference>
<dbReference type="OrthoDB" id="3509362at2759"/>
<organism evidence="2 3">
    <name type="scientific">Amniculicola lignicola CBS 123094</name>
    <dbReference type="NCBI Taxonomy" id="1392246"/>
    <lineage>
        <taxon>Eukaryota</taxon>
        <taxon>Fungi</taxon>
        <taxon>Dikarya</taxon>
        <taxon>Ascomycota</taxon>
        <taxon>Pezizomycotina</taxon>
        <taxon>Dothideomycetes</taxon>
        <taxon>Pleosporomycetidae</taxon>
        <taxon>Pleosporales</taxon>
        <taxon>Amniculicolaceae</taxon>
        <taxon>Amniculicola</taxon>
    </lineage>
</organism>
<keyword evidence="3" id="KW-1185">Reference proteome</keyword>
<protein>
    <submittedName>
        <fullName evidence="2">NAD(P)-binding protein</fullName>
    </submittedName>
</protein>
<evidence type="ECO:0000313" key="3">
    <source>
        <dbReference type="Proteomes" id="UP000799779"/>
    </source>
</evidence>
<dbReference type="SUPFAM" id="SSF50129">
    <property type="entry name" value="GroES-like"/>
    <property type="match status" value="1"/>
</dbReference>
<dbReference type="GO" id="GO:0005739">
    <property type="term" value="C:mitochondrion"/>
    <property type="evidence" value="ECO:0007669"/>
    <property type="project" value="TreeGrafter"/>
</dbReference>
<proteinExistence type="predicted"/>
<dbReference type="Gene3D" id="3.90.180.10">
    <property type="entry name" value="Medium-chain alcohol dehydrogenases, catalytic domain"/>
    <property type="match status" value="1"/>
</dbReference>
<dbReference type="GO" id="GO:0016491">
    <property type="term" value="F:oxidoreductase activity"/>
    <property type="evidence" value="ECO:0007669"/>
    <property type="project" value="InterPro"/>
</dbReference>
<dbReference type="AlphaFoldDB" id="A0A6A5W6P4"/>
<dbReference type="Pfam" id="PF13602">
    <property type="entry name" value="ADH_zinc_N_2"/>
    <property type="match status" value="1"/>
</dbReference>
<evidence type="ECO:0000259" key="1">
    <source>
        <dbReference type="SMART" id="SM00829"/>
    </source>
</evidence>
<dbReference type="SUPFAM" id="SSF51735">
    <property type="entry name" value="NAD(P)-binding Rossmann-fold domains"/>
    <property type="match status" value="1"/>
</dbReference>
<dbReference type="PANTHER" id="PTHR11695:SF647">
    <property type="entry name" value="ENOYL REDUCTASE (ER) DOMAIN-CONTAINING PROTEIN"/>
    <property type="match status" value="1"/>
</dbReference>
<dbReference type="SMART" id="SM00829">
    <property type="entry name" value="PKS_ER"/>
    <property type="match status" value="1"/>
</dbReference>
<dbReference type="InterPro" id="IPR050700">
    <property type="entry name" value="YIM1/Zinc_Alcohol_DH_Fams"/>
</dbReference>
<dbReference type="Gene3D" id="3.40.50.720">
    <property type="entry name" value="NAD(P)-binding Rossmann-like Domain"/>
    <property type="match status" value="1"/>
</dbReference>
<dbReference type="EMBL" id="ML977621">
    <property type="protein sequence ID" value="KAF1996758.1"/>
    <property type="molecule type" value="Genomic_DNA"/>
</dbReference>
<name>A0A6A5W6P4_9PLEO</name>